<evidence type="ECO:0000313" key="2">
    <source>
        <dbReference type="EMBL" id="RTZ08003.1"/>
    </source>
</evidence>
<sequence length="136" mass="14489">MFDKKAKSYTDLLGKTNRIVEGTTIKGDIISQADFRLDGNLIGNFQSEGKIVIGPAGSVTGDIVCKNADIEGKFEGKIQVTEVLNVKSKASIHGEVIVGKLAVEPGADFSASCAMKTNIKNVMQNDGQQTTPEKSE</sequence>
<protein>
    <submittedName>
        <fullName evidence="2">Polymer-forming cytoskeletal protein</fullName>
    </submittedName>
</protein>
<comment type="similarity">
    <text evidence="1">Belongs to the bactofilin family.</text>
</comment>
<reference evidence="2 3" key="1">
    <citation type="submission" date="2018-12" db="EMBL/GenBank/DDBJ databases">
        <title>Flavobacterium sp. nov., isolated from glacier ice.</title>
        <authorList>
            <person name="Liu Q."/>
            <person name="Xin Y.-H."/>
        </authorList>
    </citation>
    <scope>NUCLEOTIDE SEQUENCE [LARGE SCALE GENOMIC DNA]</scope>
    <source>
        <strain evidence="2 3">RB1N8</strain>
    </source>
</reference>
<organism evidence="2 3">
    <name type="scientific">Flavobacterium bomense</name>
    <dbReference type="NCBI Taxonomy" id="2497483"/>
    <lineage>
        <taxon>Bacteria</taxon>
        <taxon>Pseudomonadati</taxon>
        <taxon>Bacteroidota</taxon>
        <taxon>Flavobacteriia</taxon>
        <taxon>Flavobacteriales</taxon>
        <taxon>Flavobacteriaceae</taxon>
        <taxon>Flavobacterium</taxon>
    </lineage>
</organism>
<gene>
    <name evidence="2" type="ORF">EKL98_01400</name>
</gene>
<accession>A0A3S0PKR9</accession>
<dbReference type="PANTHER" id="PTHR35024:SF4">
    <property type="entry name" value="POLYMER-FORMING CYTOSKELETAL PROTEIN"/>
    <property type="match status" value="1"/>
</dbReference>
<comment type="caution">
    <text evidence="2">The sequence shown here is derived from an EMBL/GenBank/DDBJ whole genome shotgun (WGS) entry which is preliminary data.</text>
</comment>
<dbReference type="EMBL" id="RYDJ01000001">
    <property type="protein sequence ID" value="RTZ08003.1"/>
    <property type="molecule type" value="Genomic_DNA"/>
</dbReference>
<dbReference type="AlphaFoldDB" id="A0A3S0PKR9"/>
<proteinExistence type="inferred from homology"/>
<dbReference type="Proteomes" id="UP000280825">
    <property type="component" value="Unassembled WGS sequence"/>
</dbReference>
<keyword evidence="3" id="KW-1185">Reference proteome</keyword>
<name>A0A3S0PKR9_9FLAO</name>
<dbReference type="RefSeq" id="WP_126457781.1">
    <property type="nucleotide sequence ID" value="NZ_RYDJ01000001.1"/>
</dbReference>
<dbReference type="PANTHER" id="PTHR35024">
    <property type="entry name" value="HYPOTHETICAL CYTOSOLIC PROTEIN"/>
    <property type="match status" value="1"/>
</dbReference>
<evidence type="ECO:0000313" key="3">
    <source>
        <dbReference type="Proteomes" id="UP000280825"/>
    </source>
</evidence>
<dbReference type="Pfam" id="PF04519">
    <property type="entry name" value="Bactofilin"/>
    <property type="match status" value="1"/>
</dbReference>
<dbReference type="InterPro" id="IPR007607">
    <property type="entry name" value="BacA/B"/>
</dbReference>
<evidence type="ECO:0000256" key="1">
    <source>
        <dbReference type="ARBA" id="ARBA00044755"/>
    </source>
</evidence>